<reference evidence="3" key="1">
    <citation type="submission" date="2012-06" db="EMBL/GenBank/DDBJ databases">
        <title>The genome sequence of Coniosporium apollinis CBS 100218.</title>
        <authorList>
            <consortium name="The Broad Institute Genome Sequencing Platform"/>
            <person name="Cuomo C."/>
            <person name="Gorbushina A."/>
            <person name="Noack S."/>
            <person name="Walker B."/>
            <person name="Young S.K."/>
            <person name="Zeng Q."/>
            <person name="Gargeya S."/>
            <person name="Fitzgerald M."/>
            <person name="Haas B."/>
            <person name="Abouelleil A."/>
            <person name="Alvarado L."/>
            <person name="Arachchi H.M."/>
            <person name="Berlin A.M."/>
            <person name="Chapman S.B."/>
            <person name="Goldberg J."/>
            <person name="Griggs A."/>
            <person name="Gujja S."/>
            <person name="Hansen M."/>
            <person name="Howarth C."/>
            <person name="Imamovic A."/>
            <person name="Larimer J."/>
            <person name="McCowan C."/>
            <person name="Montmayeur A."/>
            <person name="Murphy C."/>
            <person name="Neiman D."/>
            <person name="Pearson M."/>
            <person name="Priest M."/>
            <person name="Roberts A."/>
            <person name="Saif S."/>
            <person name="Shea T."/>
            <person name="Sisk P."/>
            <person name="Sykes S."/>
            <person name="Wortman J."/>
            <person name="Nusbaum C."/>
            <person name="Birren B."/>
        </authorList>
    </citation>
    <scope>NUCLEOTIDE SEQUENCE [LARGE SCALE GENOMIC DNA]</scope>
    <source>
        <strain evidence="3">CBS 100218</strain>
    </source>
</reference>
<evidence type="ECO:0000256" key="1">
    <source>
        <dbReference type="SAM" id="MobiDB-lite"/>
    </source>
</evidence>
<dbReference type="RefSeq" id="XP_007782022.1">
    <property type="nucleotide sequence ID" value="XM_007783832.1"/>
</dbReference>
<feature type="region of interest" description="Disordered" evidence="1">
    <location>
        <begin position="181"/>
        <end position="238"/>
    </location>
</feature>
<dbReference type="AlphaFoldDB" id="R7YXN9"/>
<dbReference type="EMBL" id="JH767582">
    <property type="protein sequence ID" value="EON66705.1"/>
    <property type="molecule type" value="Genomic_DNA"/>
</dbReference>
<dbReference type="HOGENOM" id="CLU_066274_1_1_1"/>
<dbReference type="Proteomes" id="UP000016924">
    <property type="component" value="Unassembled WGS sequence"/>
</dbReference>
<dbReference type="InterPro" id="IPR022793">
    <property type="entry name" value="Rrn10"/>
</dbReference>
<dbReference type="PANTHER" id="PTHR28054:SF1">
    <property type="entry name" value="RNA POLYMERASE I-SPECIFIC TRANSCRIPTION INITIATION FACTOR RRN10"/>
    <property type="match status" value="1"/>
</dbReference>
<accession>R7YXN9</accession>
<feature type="region of interest" description="Disordered" evidence="1">
    <location>
        <begin position="36"/>
        <end position="58"/>
    </location>
</feature>
<dbReference type="Pfam" id="PF05234">
    <property type="entry name" value="UAF_Rrn10"/>
    <property type="match status" value="1"/>
</dbReference>
<dbReference type="OMA" id="AMHAYAS"/>
<dbReference type="GeneID" id="19903262"/>
<feature type="compositionally biased region" description="Polar residues" evidence="1">
    <location>
        <begin position="181"/>
        <end position="190"/>
    </location>
</feature>
<dbReference type="OrthoDB" id="2565191at2759"/>
<feature type="compositionally biased region" description="Polar residues" evidence="1">
    <location>
        <begin position="211"/>
        <end position="225"/>
    </location>
</feature>
<dbReference type="eggNOG" id="ENOG502S1BQ">
    <property type="taxonomic scope" value="Eukaryota"/>
</dbReference>
<sequence>MPSTQLDDATAAQQLKRKRREATVYDAVAGRVGPNGFLDLPPAKAKDRNTASSSTLPIPPEEALFKRKDAPARYEENDIYFASRYLESNQILPDSDLLKAMHAYASDYYSEAPATTAAKDFKSLDETSLLAMGILMEEAAAAALDETGDLALVGSGDEDRVDRTRYWNGTAWARSVVNRQPNQHTVQITHASAHEKSQKRRSTRKRKRAESNTAASVASPTELQASSGSVSDMDSGGG</sequence>
<feature type="compositionally biased region" description="Low complexity" evidence="1">
    <location>
        <begin position="226"/>
        <end position="238"/>
    </location>
</feature>
<name>R7YXN9_CONA1</name>
<evidence type="ECO:0000313" key="3">
    <source>
        <dbReference type="Proteomes" id="UP000016924"/>
    </source>
</evidence>
<organism evidence="2 3">
    <name type="scientific">Coniosporium apollinis (strain CBS 100218)</name>
    <name type="common">Rock-inhabiting black yeast</name>
    <dbReference type="NCBI Taxonomy" id="1168221"/>
    <lineage>
        <taxon>Eukaryota</taxon>
        <taxon>Fungi</taxon>
        <taxon>Dikarya</taxon>
        <taxon>Ascomycota</taxon>
        <taxon>Pezizomycotina</taxon>
        <taxon>Dothideomycetes</taxon>
        <taxon>Dothideomycetes incertae sedis</taxon>
        <taxon>Coniosporium</taxon>
    </lineage>
</organism>
<gene>
    <name evidence="2" type="ORF">W97_05951</name>
</gene>
<dbReference type="STRING" id="1168221.R7YXN9"/>
<evidence type="ECO:0000313" key="2">
    <source>
        <dbReference type="EMBL" id="EON66705.1"/>
    </source>
</evidence>
<protein>
    <submittedName>
        <fullName evidence="2">Uncharacterized protein</fullName>
    </submittedName>
</protein>
<keyword evidence="3" id="KW-1185">Reference proteome</keyword>
<dbReference type="GO" id="GO:0006360">
    <property type="term" value="P:transcription by RNA polymerase I"/>
    <property type="evidence" value="ECO:0007669"/>
    <property type="project" value="InterPro"/>
</dbReference>
<dbReference type="PANTHER" id="PTHR28054">
    <property type="entry name" value="RNA POLYMERASE I-SPECIFIC TRANSCRIPTION INITIATION FACTOR RRN10"/>
    <property type="match status" value="1"/>
</dbReference>
<feature type="compositionally biased region" description="Basic residues" evidence="1">
    <location>
        <begin position="197"/>
        <end position="208"/>
    </location>
</feature>
<proteinExistence type="predicted"/>